<name>A9XI07_NICAL</name>
<evidence type="ECO:0000259" key="1">
    <source>
        <dbReference type="PROSITE" id="PS50181"/>
    </source>
</evidence>
<dbReference type="InterPro" id="IPR006527">
    <property type="entry name" value="F-box-assoc_dom_typ1"/>
</dbReference>
<dbReference type="PROSITE" id="PS50181">
    <property type="entry name" value="FBOX"/>
    <property type="match status" value="1"/>
</dbReference>
<dbReference type="Pfam" id="PF07734">
    <property type="entry name" value="FBA_1"/>
    <property type="match status" value="1"/>
</dbReference>
<dbReference type="EMBL" id="EF420258">
    <property type="protein sequence ID" value="ABR18788.1"/>
    <property type="molecule type" value="mRNA"/>
</dbReference>
<dbReference type="PANTHER" id="PTHR31672">
    <property type="entry name" value="BNACNNG10540D PROTEIN"/>
    <property type="match status" value="1"/>
</dbReference>
<dbReference type="PANTHER" id="PTHR31672:SF13">
    <property type="entry name" value="F-BOX PROTEIN CPR30-LIKE"/>
    <property type="match status" value="1"/>
</dbReference>
<protein>
    <submittedName>
        <fullName evidence="2">Class S F-box protein</fullName>
    </submittedName>
</protein>
<accession>A9XI07</accession>
<reference evidence="2" key="1">
    <citation type="journal article" date="2007" name="Genetics">
        <title>Expression of 10 S-class SLF-like genes in Nicotiana alata pollen and its implications for understanding the pollen factor of the S locus.</title>
        <authorList>
            <person name="Wheeler D."/>
            <person name="Newbigin E."/>
        </authorList>
    </citation>
    <scope>NUCLEOTIDE SEQUENCE</scope>
</reference>
<dbReference type="AlphaFoldDB" id="A9XI07"/>
<organism evidence="2">
    <name type="scientific">Nicotiana alata</name>
    <name type="common">Winged tobacco</name>
    <name type="synonym">Persian tobacco</name>
    <dbReference type="NCBI Taxonomy" id="4087"/>
    <lineage>
        <taxon>Eukaryota</taxon>
        <taxon>Viridiplantae</taxon>
        <taxon>Streptophyta</taxon>
        <taxon>Embryophyta</taxon>
        <taxon>Tracheophyta</taxon>
        <taxon>Spermatophyta</taxon>
        <taxon>Magnoliopsida</taxon>
        <taxon>eudicotyledons</taxon>
        <taxon>Gunneridae</taxon>
        <taxon>Pentapetalae</taxon>
        <taxon>asterids</taxon>
        <taxon>lamiids</taxon>
        <taxon>Solanales</taxon>
        <taxon>Solanaceae</taxon>
        <taxon>Nicotianoideae</taxon>
        <taxon>Nicotianeae</taxon>
        <taxon>Nicotiana</taxon>
    </lineage>
</organism>
<dbReference type="NCBIfam" id="TIGR01640">
    <property type="entry name" value="F_box_assoc_1"/>
    <property type="match status" value="1"/>
</dbReference>
<dbReference type="InterPro" id="IPR017451">
    <property type="entry name" value="F-box-assoc_interact_dom"/>
</dbReference>
<dbReference type="Pfam" id="PF00646">
    <property type="entry name" value="F-box"/>
    <property type="match status" value="1"/>
</dbReference>
<dbReference type="InterPro" id="IPR050796">
    <property type="entry name" value="SCF_F-box_component"/>
</dbReference>
<proteinExistence type="evidence at transcript level"/>
<evidence type="ECO:0000313" key="2">
    <source>
        <dbReference type="EMBL" id="ABR18788.1"/>
    </source>
</evidence>
<dbReference type="InterPro" id="IPR036047">
    <property type="entry name" value="F-box-like_dom_sf"/>
</dbReference>
<sequence>MADGIVKKLPKDVVICIILILPVKSLLRFKCVSNSWRTLMQSSTFINLHLNRSTTINDEIILFKHSFQEEPNKFRSIMSFLSSGQDNDDFYHVSPDLDVPFLTTTSSCIFHRFTGPCHGLVVLTDKVTAVLFNPTSRNYRLLQPSPFGSPLGFHRSINGIAFGYDSIANEYKIVRIAEVRGEPPFCCFSVREWRVEIYELSIDSWREVDNVDQQLPYVHWNPCAELFYKGASHWFGNTNTVVILCFDMSTETFRNIKMPDTCHSKYRKRYGLLVMNDSLTLISYPYPGCEIDSAIDFMEVWVLKEYGVNESWSKNYTITPLAIESPLAIWKDRLLLLQSISGHLISYDLNSGEVKELNLYGWPKSLKALVYKESLVLIPNESEDSPPEEIYLEKI</sequence>
<dbReference type="InterPro" id="IPR001810">
    <property type="entry name" value="F-box_dom"/>
</dbReference>
<gene>
    <name evidence="2" type="primary">DD8</name>
</gene>
<dbReference type="SUPFAM" id="SSF81383">
    <property type="entry name" value="F-box domain"/>
    <property type="match status" value="1"/>
</dbReference>
<dbReference type="SMART" id="SM00256">
    <property type="entry name" value="FBOX"/>
    <property type="match status" value="1"/>
</dbReference>
<dbReference type="Gene3D" id="1.20.1280.50">
    <property type="match status" value="1"/>
</dbReference>
<feature type="domain" description="F-box" evidence="1">
    <location>
        <begin position="3"/>
        <end position="48"/>
    </location>
</feature>